<feature type="transmembrane region" description="Helical" evidence="6">
    <location>
        <begin position="239"/>
        <end position="260"/>
    </location>
</feature>
<reference evidence="8 9" key="1">
    <citation type="journal article" date="2015" name="Stand. Genomic Sci.">
        <title>Genomic Encyclopedia of Bacterial and Archaeal Type Strains, Phase III: the genomes of soil and plant-associated and newly described type strains.</title>
        <authorList>
            <person name="Whitman W.B."/>
            <person name="Woyke T."/>
            <person name="Klenk H.P."/>
            <person name="Zhou Y."/>
            <person name="Lilburn T.G."/>
            <person name="Beck B.J."/>
            <person name="De Vos P."/>
            <person name="Vandamme P."/>
            <person name="Eisen J.A."/>
            <person name="Garrity G."/>
            <person name="Hugenholtz P."/>
            <person name="Kyrpides N.C."/>
        </authorList>
    </citation>
    <scope>NUCLEOTIDE SEQUENCE [LARGE SCALE GENOMIC DNA]</scope>
    <source>
        <strain evidence="8 9">CGMCC 1.10947</strain>
    </source>
</reference>
<dbReference type="Gene3D" id="1.20.1250.20">
    <property type="entry name" value="MFS general substrate transporter like domains"/>
    <property type="match status" value="1"/>
</dbReference>
<dbReference type="InterPro" id="IPR036259">
    <property type="entry name" value="MFS_trans_sf"/>
</dbReference>
<feature type="transmembrane region" description="Helical" evidence="6">
    <location>
        <begin position="207"/>
        <end position="227"/>
    </location>
</feature>
<dbReference type="Proteomes" id="UP000317176">
    <property type="component" value="Unassembled WGS sequence"/>
</dbReference>
<keyword evidence="9" id="KW-1185">Reference proteome</keyword>
<evidence type="ECO:0000256" key="2">
    <source>
        <dbReference type="ARBA" id="ARBA00022448"/>
    </source>
</evidence>
<evidence type="ECO:0000259" key="7">
    <source>
        <dbReference type="PROSITE" id="PS50850"/>
    </source>
</evidence>
<feature type="transmembrane region" description="Helical" evidence="6">
    <location>
        <begin position="152"/>
        <end position="169"/>
    </location>
</feature>
<dbReference type="AlphaFoldDB" id="A0A562LUZ0"/>
<dbReference type="FunFam" id="1.20.1720.10:FF:000011">
    <property type="entry name" value="Transporter, major facilitator family"/>
    <property type="match status" value="1"/>
</dbReference>
<dbReference type="GO" id="GO:0016020">
    <property type="term" value="C:membrane"/>
    <property type="evidence" value="ECO:0007669"/>
    <property type="project" value="UniProtKB-SubCell"/>
</dbReference>
<gene>
    <name evidence="8" type="ORF">IQ17_00562</name>
</gene>
<feature type="transmembrane region" description="Helical" evidence="6">
    <location>
        <begin position="365"/>
        <end position="387"/>
    </location>
</feature>
<feature type="transmembrane region" description="Helical" evidence="6">
    <location>
        <begin position="463"/>
        <end position="482"/>
    </location>
</feature>
<feature type="transmembrane region" description="Helical" evidence="6">
    <location>
        <begin position="304"/>
        <end position="329"/>
    </location>
</feature>
<keyword evidence="2" id="KW-0813">Transport</keyword>
<comment type="subcellular location">
    <subcellularLocation>
        <location evidence="1">Membrane</location>
        <topology evidence="1">Multi-pass membrane protein</topology>
    </subcellularLocation>
</comment>
<dbReference type="CDD" id="cd17321">
    <property type="entry name" value="MFS_MMR_MDR_like"/>
    <property type="match status" value="1"/>
</dbReference>
<feature type="transmembrane region" description="Helical" evidence="6">
    <location>
        <begin position="90"/>
        <end position="107"/>
    </location>
</feature>
<dbReference type="Pfam" id="PF07690">
    <property type="entry name" value="MFS_1"/>
    <property type="match status" value="1"/>
</dbReference>
<feature type="transmembrane region" description="Helical" evidence="6">
    <location>
        <begin position="119"/>
        <end position="140"/>
    </location>
</feature>
<evidence type="ECO:0000313" key="8">
    <source>
        <dbReference type="EMBL" id="TWI11412.1"/>
    </source>
</evidence>
<organism evidence="8 9">
    <name type="scientific">Bradyrhizobium daqingense</name>
    <dbReference type="NCBI Taxonomy" id="993502"/>
    <lineage>
        <taxon>Bacteria</taxon>
        <taxon>Pseudomonadati</taxon>
        <taxon>Pseudomonadota</taxon>
        <taxon>Alphaproteobacteria</taxon>
        <taxon>Hyphomicrobiales</taxon>
        <taxon>Nitrobacteraceae</taxon>
        <taxon>Bradyrhizobium</taxon>
    </lineage>
</organism>
<evidence type="ECO:0000256" key="3">
    <source>
        <dbReference type="ARBA" id="ARBA00022692"/>
    </source>
</evidence>
<dbReference type="EMBL" id="VLKL01000001">
    <property type="protein sequence ID" value="TWI11412.1"/>
    <property type="molecule type" value="Genomic_DNA"/>
</dbReference>
<dbReference type="FunFam" id="1.20.1250.20:FF:000168">
    <property type="entry name" value="Transporter, major facilitator family"/>
    <property type="match status" value="1"/>
</dbReference>
<evidence type="ECO:0000256" key="6">
    <source>
        <dbReference type="SAM" id="Phobius"/>
    </source>
</evidence>
<evidence type="ECO:0000256" key="4">
    <source>
        <dbReference type="ARBA" id="ARBA00022989"/>
    </source>
</evidence>
<proteinExistence type="predicted"/>
<feature type="transmembrane region" description="Helical" evidence="6">
    <location>
        <begin position="393"/>
        <end position="413"/>
    </location>
</feature>
<feature type="transmembrane region" description="Helical" evidence="6">
    <location>
        <begin position="266"/>
        <end position="283"/>
    </location>
</feature>
<dbReference type="PANTHER" id="PTHR42718:SF9">
    <property type="entry name" value="MAJOR FACILITATOR SUPERFAMILY MULTIDRUG TRANSPORTER MFSC"/>
    <property type="match status" value="1"/>
</dbReference>
<sequence>MPVAEAFGVVHAESPFTRGRNDTKAMTITLPAATREPDPTMSDGLPTAQRRWAIAAIFTALAMASLDTAIANIALPAIAADLRVTPEQSVWVVNVYQIALVATLLPLGALGEIVGHQRIYLGGLILFTIASLFCAVAWSLDSLLVARTLQGLGASGIMSVNTALVRFVYPGRMQGRGFGHNALVVATAFTFGPSIASAILALGPWPWLFAVNIPFGLVAIGIGFAMLPKTPRADHGFDFLGALLAAACLGLFITGIGSAAHNLSPVVVGIELISALVLGFILMRRHAGHPAPMLPIDLFSRPMFALSAATAVCSFAVQGLAFVSLPFYFEGVLGRSQVETGFFMTPWPLVVGIMAPIAGRLSDRYPVGLLGGIGLVLLGLGMALLAMLPANPAIADIIWRMVICGMGFGFFQAPNMKAVMGSAPPHRSGSASGIVATARLTGQTTGAALAAACFAFAGHEGATLALALGAGFAALGSVMSFLRLTVK</sequence>
<name>A0A562LUZ0_9BRAD</name>
<accession>A0A562LUZ0</accession>
<dbReference type="GO" id="GO:0022857">
    <property type="term" value="F:transmembrane transporter activity"/>
    <property type="evidence" value="ECO:0007669"/>
    <property type="project" value="InterPro"/>
</dbReference>
<keyword evidence="3 6" id="KW-0812">Transmembrane</keyword>
<dbReference type="InterPro" id="IPR020846">
    <property type="entry name" value="MFS_dom"/>
</dbReference>
<dbReference type="SUPFAM" id="SSF103473">
    <property type="entry name" value="MFS general substrate transporter"/>
    <property type="match status" value="1"/>
</dbReference>
<dbReference type="PROSITE" id="PS50850">
    <property type="entry name" value="MFS"/>
    <property type="match status" value="1"/>
</dbReference>
<feature type="transmembrane region" description="Helical" evidence="6">
    <location>
        <begin position="181"/>
        <end position="201"/>
    </location>
</feature>
<feature type="transmembrane region" description="Helical" evidence="6">
    <location>
        <begin position="434"/>
        <end position="457"/>
    </location>
</feature>
<dbReference type="Gene3D" id="1.20.1720.10">
    <property type="entry name" value="Multidrug resistance protein D"/>
    <property type="match status" value="1"/>
</dbReference>
<feature type="transmembrane region" description="Helical" evidence="6">
    <location>
        <begin position="52"/>
        <end position="78"/>
    </location>
</feature>
<evidence type="ECO:0000313" key="9">
    <source>
        <dbReference type="Proteomes" id="UP000317176"/>
    </source>
</evidence>
<keyword evidence="5 6" id="KW-0472">Membrane</keyword>
<comment type="caution">
    <text evidence="8">The sequence shown here is derived from an EMBL/GenBank/DDBJ whole genome shotgun (WGS) entry which is preliminary data.</text>
</comment>
<keyword evidence="4 6" id="KW-1133">Transmembrane helix</keyword>
<evidence type="ECO:0000256" key="5">
    <source>
        <dbReference type="ARBA" id="ARBA00023136"/>
    </source>
</evidence>
<dbReference type="InterPro" id="IPR011701">
    <property type="entry name" value="MFS"/>
</dbReference>
<evidence type="ECO:0000256" key="1">
    <source>
        <dbReference type="ARBA" id="ARBA00004141"/>
    </source>
</evidence>
<feature type="transmembrane region" description="Helical" evidence="6">
    <location>
        <begin position="341"/>
        <end position="358"/>
    </location>
</feature>
<protein>
    <submittedName>
        <fullName evidence="8">DHA2 family multidrug resistance protein-like MFS transporter</fullName>
    </submittedName>
</protein>
<dbReference type="PANTHER" id="PTHR42718">
    <property type="entry name" value="MAJOR FACILITATOR SUPERFAMILY MULTIDRUG TRANSPORTER MFSC"/>
    <property type="match status" value="1"/>
</dbReference>
<feature type="domain" description="Major facilitator superfamily (MFS) profile" evidence="7">
    <location>
        <begin position="53"/>
        <end position="487"/>
    </location>
</feature>